<gene>
    <name evidence="2" type="ORF">EVAR_101655_1</name>
</gene>
<accession>A0A4C1TM04</accession>
<feature type="transmembrane region" description="Helical" evidence="1">
    <location>
        <begin position="12"/>
        <end position="37"/>
    </location>
</feature>
<keyword evidence="1" id="KW-1133">Transmembrane helix</keyword>
<dbReference type="Proteomes" id="UP000299102">
    <property type="component" value="Unassembled WGS sequence"/>
</dbReference>
<evidence type="ECO:0000256" key="1">
    <source>
        <dbReference type="SAM" id="Phobius"/>
    </source>
</evidence>
<keyword evidence="1" id="KW-0472">Membrane</keyword>
<keyword evidence="1" id="KW-0812">Transmembrane</keyword>
<proteinExistence type="predicted"/>
<comment type="caution">
    <text evidence="2">The sequence shown here is derived from an EMBL/GenBank/DDBJ whole genome shotgun (WGS) entry which is preliminary data.</text>
</comment>
<sequence>MLVLTKGYSRSFSWMVGIAVFSMREGTFILSTAFYYARDQLSNDIAHGWFWLKNTGGRADGIFIRAPRRRESQLVVWELVSDSGVIRESFQISAAFPRTGPRRPHLHLVSAGGSLARRTHPQSRPDSSPQVVFVHETIVDTLNVICFRVDMKHIISY</sequence>
<dbReference type="EMBL" id="BGZK01005826">
    <property type="protein sequence ID" value="GBP15609.1"/>
    <property type="molecule type" value="Genomic_DNA"/>
</dbReference>
<evidence type="ECO:0000313" key="2">
    <source>
        <dbReference type="EMBL" id="GBP15609.1"/>
    </source>
</evidence>
<organism evidence="2 3">
    <name type="scientific">Eumeta variegata</name>
    <name type="common">Bagworm moth</name>
    <name type="synonym">Eumeta japonica</name>
    <dbReference type="NCBI Taxonomy" id="151549"/>
    <lineage>
        <taxon>Eukaryota</taxon>
        <taxon>Metazoa</taxon>
        <taxon>Ecdysozoa</taxon>
        <taxon>Arthropoda</taxon>
        <taxon>Hexapoda</taxon>
        <taxon>Insecta</taxon>
        <taxon>Pterygota</taxon>
        <taxon>Neoptera</taxon>
        <taxon>Endopterygota</taxon>
        <taxon>Lepidoptera</taxon>
        <taxon>Glossata</taxon>
        <taxon>Ditrysia</taxon>
        <taxon>Tineoidea</taxon>
        <taxon>Psychidae</taxon>
        <taxon>Oiketicinae</taxon>
        <taxon>Eumeta</taxon>
    </lineage>
</organism>
<reference evidence="2 3" key="1">
    <citation type="journal article" date="2019" name="Commun. Biol.">
        <title>The bagworm genome reveals a unique fibroin gene that provides high tensile strength.</title>
        <authorList>
            <person name="Kono N."/>
            <person name="Nakamura H."/>
            <person name="Ohtoshi R."/>
            <person name="Tomita M."/>
            <person name="Numata K."/>
            <person name="Arakawa K."/>
        </authorList>
    </citation>
    <scope>NUCLEOTIDE SEQUENCE [LARGE SCALE GENOMIC DNA]</scope>
</reference>
<evidence type="ECO:0000313" key="3">
    <source>
        <dbReference type="Proteomes" id="UP000299102"/>
    </source>
</evidence>
<protein>
    <submittedName>
        <fullName evidence="2">Uncharacterized protein</fullName>
    </submittedName>
</protein>
<dbReference type="AlphaFoldDB" id="A0A4C1TM04"/>
<name>A0A4C1TM04_EUMVA</name>
<keyword evidence="3" id="KW-1185">Reference proteome</keyword>